<evidence type="ECO:0000259" key="5">
    <source>
        <dbReference type="PROSITE" id="PS51123"/>
    </source>
</evidence>
<dbReference type="PRINTS" id="PR01021">
    <property type="entry name" value="OMPADOMAIN"/>
</dbReference>
<dbReference type="GO" id="GO:0009279">
    <property type="term" value="C:cell outer membrane"/>
    <property type="evidence" value="ECO:0007669"/>
    <property type="project" value="UniProtKB-SubCell"/>
</dbReference>
<reference evidence="6 7" key="1">
    <citation type="submission" date="2018-12" db="EMBL/GenBank/DDBJ databases">
        <authorList>
            <consortium name="Pathogen Informatics"/>
        </authorList>
    </citation>
    <scope>NUCLEOTIDE SEQUENCE [LARGE SCALE GENOMIC DNA]</scope>
    <source>
        <strain evidence="6 7">NCTC10296</strain>
    </source>
</reference>
<gene>
    <name evidence="6" type="primary">oprF</name>
    <name evidence="6" type="ORF">NCTC10296_00876</name>
</gene>
<keyword evidence="2 3" id="KW-0472">Membrane</keyword>
<dbReference type="SUPFAM" id="SSF103088">
    <property type="entry name" value="OmpA-like"/>
    <property type="match status" value="1"/>
</dbReference>
<dbReference type="PANTHER" id="PTHR30329:SF20">
    <property type="entry name" value="EXPORTED PROTEIN"/>
    <property type="match status" value="1"/>
</dbReference>
<sequence>MSDRKPAFFIVLLTGILAVFYIIIVYLEASWSVKIPLLVTCAVLGLAFWRRMKGALQAPYSIVREPWSHIHKILQGVEQTDTYVLCLGNSNQYSCSFRSVIVREGVTYLNITNPEHLVGMVDKLLIYLPKKILKFSIELSLFPALSRDDGVVLKDWLRNILFLQNYLNANVPVNIVLHMPINSGRSVLPCCTLGLKGGVTEADICRLIQQFKQVLGESFVKYCHSSNNNHYISLIHILSYLEEILSKQVDMGWSYINVRSITVAMDGSGDNQSLWFNYFKQTTGGLVFPFESGAHEVLYYTPVSLLNKNTVYRRNMVIDVGFKVLSIIALTFLVASSFSTINNSRLLERINQHISDFKKYSDKSAEETQFSVRQLQQDLQLLKKYQNEGIPANLGLGLYRAQLYIPELEKNLASIKSITPKPDPVKSVVLTLDSLALFDSGQYELKSNANKALIGALRAIEAQPATQVLIEGHTDNIGNPASNQQLSEKRALAVRDWLVESSNISINRFATKGWGHSKPVAENNSEEGRAKNRRVEIILIPNEIITQP</sequence>
<comment type="subcellular location">
    <subcellularLocation>
        <location evidence="1">Cell outer membrane</location>
    </subcellularLocation>
</comment>
<dbReference type="OrthoDB" id="345640at2"/>
<evidence type="ECO:0000313" key="7">
    <source>
        <dbReference type="Proteomes" id="UP000279284"/>
    </source>
</evidence>
<evidence type="ECO:0000256" key="3">
    <source>
        <dbReference type="PROSITE-ProRule" id="PRU00473"/>
    </source>
</evidence>
<accession>A0A1X3CNB6</accession>
<dbReference type="PANTHER" id="PTHR30329">
    <property type="entry name" value="STATOR ELEMENT OF FLAGELLAR MOTOR COMPLEX"/>
    <property type="match status" value="1"/>
</dbReference>
<dbReference type="PROSITE" id="PS51123">
    <property type="entry name" value="OMPA_2"/>
    <property type="match status" value="1"/>
</dbReference>
<dbReference type="Pfam" id="PF00691">
    <property type="entry name" value="OmpA"/>
    <property type="match status" value="1"/>
</dbReference>
<dbReference type="STRING" id="493.BWD07_11800"/>
<protein>
    <submittedName>
        <fullName evidence="6">Outer membrane porin F</fullName>
    </submittedName>
</protein>
<dbReference type="Proteomes" id="UP000279284">
    <property type="component" value="Chromosome"/>
</dbReference>
<name>A0A1X3CNB6_9NEIS</name>
<feature type="transmembrane region" description="Helical" evidence="4">
    <location>
        <begin position="7"/>
        <end position="27"/>
    </location>
</feature>
<evidence type="ECO:0000256" key="4">
    <source>
        <dbReference type="SAM" id="Phobius"/>
    </source>
</evidence>
<evidence type="ECO:0000256" key="2">
    <source>
        <dbReference type="ARBA" id="ARBA00023136"/>
    </source>
</evidence>
<feature type="transmembrane region" description="Helical" evidence="4">
    <location>
        <begin position="33"/>
        <end position="49"/>
    </location>
</feature>
<keyword evidence="4" id="KW-1133">Transmembrane helix</keyword>
<evidence type="ECO:0000313" key="6">
    <source>
        <dbReference type="EMBL" id="VEF00481.1"/>
    </source>
</evidence>
<dbReference type="InterPro" id="IPR006664">
    <property type="entry name" value="OMP_bac"/>
</dbReference>
<keyword evidence="4" id="KW-0812">Transmembrane</keyword>
<keyword evidence="7" id="KW-1185">Reference proteome</keyword>
<dbReference type="CDD" id="cd07185">
    <property type="entry name" value="OmpA_C-like"/>
    <property type="match status" value="1"/>
</dbReference>
<dbReference type="InterPro" id="IPR006665">
    <property type="entry name" value="OmpA-like"/>
</dbReference>
<dbReference type="InterPro" id="IPR036737">
    <property type="entry name" value="OmpA-like_sf"/>
</dbReference>
<evidence type="ECO:0000256" key="1">
    <source>
        <dbReference type="ARBA" id="ARBA00004442"/>
    </source>
</evidence>
<dbReference type="AlphaFoldDB" id="A0A1X3CNB6"/>
<dbReference type="EMBL" id="LR134313">
    <property type="protein sequence ID" value="VEF00481.1"/>
    <property type="molecule type" value="Genomic_DNA"/>
</dbReference>
<feature type="transmembrane region" description="Helical" evidence="4">
    <location>
        <begin position="320"/>
        <end position="341"/>
    </location>
</feature>
<dbReference type="Gene3D" id="3.30.1330.60">
    <property type="entry name" value="OmpA-like domain"/>
    <property type="match status" value="1"/>
</dbReference>
<organism evidence="6 7">
    <name type="scientific">Neisseria canis</name>
    <dbReference type="NCBI Taxonomy" id="493"/>
    <lineage>
        <taxon>Bacteria</taxon>
        <taxon>Pseudomonadati</taxon>
        <taxon>Pseudomonadota</taxon>
        <taxon>Betaproteobacteria</taxon>
        <taxon>Neisseriales</taxon>
        <taxon>Neisseriaceae</taxon>
        <taxon>Neisseria</taxon>
    </lineage>
</organism>
<dbReference type="RefSeq" id="WP_126326605.1">
    <property type="nucleotide sequence ID" value="NZ_CAUJPY010000055.1"/>
</dbReference>
<dbReference type="InterPro" id="IPR050330">
    <property type="entry name" value="Bact_OuterMem_StrucFunc"/>
</dbReference>
<dbReference type="KEGG" id="nci:NCTC10296_00876"/>
<feature type="domain" description="OmpA-like" evidence="5">
    <location>
        <begin position="425"/>
        <end position="543"/>
    </location>
</feature>
<proteinExistence type="predicted"/>